<dbReference type="PROSITE" id="PS00141">
    <property type="entry name" value="ASP_PROTEASE"/>
    <property type="match status" value="2"/>
</dbReference>
<evidence type="ECO:0000256" key="1">
    <source>
        <dbReference type="SAM" id="MobiDB-lite"/>
    </source>
</evidence>
<dbReference type="Pfam" id="PF13650">
    <property type="entry name" value="Asp_protease_2"/>
    <property type="match status" value="2"/>
</dbReference>
<protein>
    <submittedName>
        <fullName evidence="2">Peptidase A2</fullName>
    </submittedName>
</protein>
<dbReference type="Gene3D" id="2.40.70.10">
    <property type="entry name" value="Acid Proteases"/>
    <property type="match status" value="2"/>
</dbReference>
<reference evidence="2 3" key="1">
    <citation type="submission" date="2017-08" db="EMBL/GenBank/DDBJ databases">
        <title>Infants hospitalized years apart are colonized by the same room-sourced microbial strains.</title>
        <authorList>
            <person name="Brooks B."/>
            <person name="Olm M.R."/>
            <person name="Firek B.A."/>
            <person name="Baker R."/>
            <person name="Thomas B.C."/>
            <person name="Morowitz M.J."/>
            <person name="Banfield J.F."/>
        </authorList>
    </citation>
    <scope>NUCLEOTIDE SEQUENCE [LARGE SCALE GENOMIC DNA]</scope>
    <source>
        <strain evidence="2">S2_005_002_R2_33</strain>
    </source>
</reference>
<dbReference type="GO" id="GO:0006508">
    <property type="term" value="P:proteolysis"/>
    <property type="evidence" value="ECO:0007669"/>
    <property type="project" value="InterPro"/>
</dbReference>
<dbReference type="SUPFAM" id="SSF50630">
    <property type="entry name" value="Acid proteases"/>
    <property type="match status" value="2"/>
</dbReference>
<proteinExistence type="predicted"/>
<dbReference type="InterPro" id="IPR021109">
    <property type="entry name" value="Peptidase_aspartic_dom_sf"/>
</dbReference>
<accession>A0A2W5NBR2</accession>
<feature type="region of interest" description="Disordered" evidence="1">
    <location>
        <begin position="14"/>
        <end position="46"/>
    </location>
</feature>
<comment type="caution">
    <text evidence="2">The sequence shown here is derived from an EMBL/GenBank/DDBJ whole genome shotgun (WGS) entry which is preliminary data.</text>
</comment>
<dbReference type="GO" id="GO:0004190">
    <property type="term" value="F:aspartic-type endopeptidase activity"/>
    <property type="evidence" value="ECO:0007669"/>
    <property type="project" value="InterPro"/>
</dbReference>
<name>A0A2W5NBR2_9SPHN</name>
<evidence type="ECO:0000313" key="3">
    <source>
        <dbReference type="Proteomes" id="UP000249082"/>
    </source>
</evidence>
<feature type="compositionally biased region" description="Pro residues" evidence="1">
    <location>
        <begin position="23"/>
        <end position="41"/>
    </location>
</feature>
<dbReference type="InterPro" id="IPR001969">
    <property type="entry name" value="Aspartic_peptidase_AS"/>
</dbReference>
<evidence type="ECO:0000313" key="2">
    <source>
        <dbReference type="EMBL" id="PZQ50961.1"/>
    </source>
</evidence>
<organism evidence="2 3">
    <name type="scientific">Novosphingobium pentaromativorans</name>
    <dbReference type="NCBI Taxonomy" id="205844"/>
    <lineage>
        <taxon>Bacteria</taxon>
        <taxon>Pseudomonadati</taxon>
        <taxon>Pseudomonadota</taxon>
        <taxon>Alphaproteobacteria</taxon>
        <taxon>Sphingomonadales</taxon>
        <taxon>Sphingomonadaceae</taxon>
        <taxon>Novosphingobium</taxon>
    </lineage>
</organism>
<dbReference type="CDD" id="cd05483">
    <property type="entry name" value="retropepsin_like_bacteria"/>
    <property type="match status" value="1"/>
</dbReference>
<dbReference type="InterPro" id="IPR034122">
    <property type="entry name" value="Retropepsin-like_bacterial"/>
</dbReference>
<gene>
    <name evidence="2" type="ORF">DI555_22035</name>
</gene>
<sequence>MFAELAILGAQPAILQPSGSAPAQPPAAPPHPDQPAPPPAPLAVQPPKVGIQHFEAGLDAAIRGDSPIQAQADDDDRMTVAVGIEGRGPYRFLIDTGSQTTVVSSALAGTLGLTQGPPVRVISMGGVSSVATARLYSLDIGEKSYPGLTVPLLERHHIGADGIVGTDSLQDQRVVLDFTKNTIAIGDAQSLGGSSGYEIVVRAHKKAGRLIMTNALIDGIRADVVIDTGASSTIGNLALQHAIRDKFAGNTTLLSVTGHELPAGLGFARKLQIDDVNMSNVLIAFADAPAFRELKLQKRPAIFLGMRELRAFKRIAIDFTTRRILFDMPKGS</sequence>
<dbReference type="AlphaFoldDB" id="A0A2W5NBR2"/>
<dbReference type="Proteomes" id="UP000249082">
    <property type="component" value="Unassembled WGS sequence"/>
</dbReference>
<dbReference type="EMBL" id="QFPX01000031">
    <property type="protein sequence ID" value="PZQ50961.1"/>
    <property type="molecule type" value="Genomic_DNA"/>
</dbReference>